<proteinExistence type="predicted"/>
<reference evidence="2" key="1">
    <citation type="submission" date="2022-11" db="EMBL/GenBank/DDBJ databases">
        <title>Genome Sequence of Cubamyces cubensis.</title>
        <authorList>
            <person name="Buettner E."/>
        </authorList>
    </citation>
    <scope>NUCLEOTIDE SEQUENCE</scope>
    <source>
        <strain evidence="2">MPL-01</strain>
    </source>
</reference>
<evidence type="ECO:0000313" key="3">
    <source>
        <dbReference type="Proteomes" id="UP001215151"/>
    </source>
</evidence>
<feature type="region of interest" description="Disordered" evidence="1">
    <location>
        <begin position="77"/>
        <end position="97"/>
    </location>
</feature>
<protein>
    <submittedName>
        <fullName evidence="2">Uncharacterized protein</fullName>
    </submittedName>
</protein>
<name>A0AAD7XBA9_9APHY</name>
<keyword evidence="3" id="KW-1185">Reference proteome</keyword>
<sequence length="114" mass="13010">MCFTIVSYTDWWCGYRQHTGRHKVDCNKWGCRLSDAHGDREDVHDCQAQCTGSTLEDQHIIMERRHDVCGECREAGRGRREHPSASTNGANGANGHIKYRHLAIPGERLDDFDP</sequence>
<comment type="caution">
    <text evidence="2">The sequence shown here is derived from an EMBL/GenBank/DDBJ whole genome shotgun (WGS) entry which is preliminary data.</text>
</comment>
<accession>A0AAD7XBA9</accession>
<gene>
    <name evidence="2" type="ORF">ONZ51_g5234</name>
</gene>
<dbReference type="Proteomes" id="UP001215151">
    <property type="component" value="Unassembled WGS sequence"/>
</dbReference>
<dbReference type="AlphaFoldDB" id="A0AAD7XBA9"/>
<evidence type="ECO:0000313" key="2">
    <source>
        <dbReference type="EMBL" id="KAJ8482618.1"/>
    </source>
</evidence>
<organism evidence="2 3">
    <name type="scientific">Trametes cubensis</name>
    <dbReference type="NCBI Taxonomy" id="1111947"/>
    <lineage>
        <taxon>Eukaryota</taxon>
        <taxon>Fungi</taxon>
        <taxon>Dikarya</taxon>
        <taxon>Basidiomycota</taxon>
        <taxon>Agaricomycotina</taxon>
        <taxon>Agaricomycetes</taxon>
        <taxon>Polyporales</taxon>
        <taxon>Polyporaceae</taxon>
        <taxon>Trametes</taxon>
    </lineage>
</organism>
<dbReference type="EMBL" id="JAPEVG010000110">
    <property type="protein sequence ID" value="KAJ8482618.1"/>
    <property type="molecule type" value="Genomic_DNA"/>
</dbReference>
<evidence type="ECO:0000256" key="1">
    <source>
        <dbReference type="SAM" id="MobiDB-lite"/>
    </source>
</evidence>